<feature type="modified residue" description="4-aspartylphosphate" evidence="17">
    <location>
        <position position="717"/>
    </location>
</feature>
<dbReference type="Gene3D" id="3.40.50.2300">
    <property type="match status" value="2"/>
</dbReference>
<dbReference type="SMART" id="SM00387">
    <property type="entry name" value="HATPase_c"/>
    <property type="match status" value="1"/>
</dbReference>
<dbReference type="FunFam" id="1.10.287.130:FF:000002">
    <property type="entry name" value="Two-component osmosensing histidine kinase"/>
    <property type="match status" value="1"/>
</dbReference>
<dbReference type="SMART" id="SM00448">
    <property type="entry name" value="REC"/>
    <property type="match status" value="2"/>
</dbReference>
<comment type="caution">
    <text evidence="24">The sequence shown here is derived from an EMBL/GenBank/DDBJ whole genome shotgun (WGS) entry which is preliminary data.</text>
</comment>
<evidence type="ECO:0000256" key="5">
    <source>
        <dbReference type="ARBA" id="ARBA00022553"/>
    </source>
</evidence>
<keyword evidence="12" id="KW-0902">Two-component regulatory system</keyword>
<dbReference type="Gene3D" id="1.10.287.130">
    <property type="match status" value="1"/>
</dbReference>
<evidence type="ECO:0000256" key="2">
    <source>
        <dbReference type="ARBA" id="ARBA00004236"/>
    </source>
</evidence>
<evidence type="ECO:0000256" key="6">
    <source>
        <dbReference type="ARBA" id="ARBA00022679"/>
    </source>
</evidence>
<keyword evidence="25" id="KW-1185">Reference proteome</keyword>
<evidence type="ECO:0000256" key="16">
    <source>
        <dbReference type="PROSITE-ProRule" id="PRU00110"/>
    </source>
</evidence>
<dbReference type="CDD" id="cd17546">
    <property type="entry name" value="REC_hyHK_CKI1_RcsC-like"/>
    <property type="match status" value="1"/>
</dbReference>
<dbReference type="InterPro" id="IPR003660">
    <property type="entry name" value="HAMP_dom"/>
</dbReference>
<keyword evidence="9 24" id="KW-0418">Kinase</keyword>
<dbReference type="Pfam" id="PF00512">
    <property type="entry name" value="HisKA"/>
    <property type="match status" value="1"/>
</dbReference>
<dbReference type="Pfam" id="PF00672">
    <property type="entry name" value="HAMP"/>
    <property type="match status" value="1"/>
</dbReference>
<evidence type="ECO:0000256" key="8">
    <source>
        <dbReference type="ARBA" id="ARBA00022741"/>
    </source>
</evidence>
<evidence type="ECO:0000256" key="3">
    <source>
        <dbReference type="ARBA" id="ARBA00006402"/>
    </source>
</evidence>
<dbReference type="Pfam" id="PF00072">
    <property type="entry name" value="Response_reg"/>
    <property type="match status" value="2"/>
</dbReference>
<dbReference type="CDD" id="cd00082">
    <property type="entry name" value="HisKA"/>
    <property type="match status" value="1"/>
</dbReference>
<keyword evidence="7 19" id="KW-0812">Transmembrane</keyword>
<dbReference type="Pfam" id="PF01627">
    <property type="entry name" value="Hpt"/>
    <property type="match status" value="1"/>
</dbReference>
<dbReference type="AlphaFoldDB" id="A0AAE3VXM5"/>
<evidence type="ECO:0000256" key="19">
    <source>
        <dbReference type="SAM" id="Phobius"/>
    </source>
</evidence>
<evidence type="ECO:0000259" key="23">
    <source>
        <dbReference type="PROSITE" id="PS50894"/>
    </source>
</evidence>
<dbReference type="Gene3D" id="1.20.120.160">
    <property type="entry name" value="HPT domain"/>
    <property type="match status" value="1"/>
</dbReference>
<feature type="domain" description="HAMP" evidence="22">
    <location>
        <begin position="223"/>
        <end position="275"/>
    </location>
</feature>
<dbReference type="InterPro" id="IPR005467">
    <property type="entry name" value="His_kinase_dom"/>
</dbReference>
<evidence type="ECO:0000259" key="20">
    <source>
        <dbReference type="PROSITE" id="PS50109"/>
    </source>
</evidence>
<dbReference type="SUPFAM" id="SSF47226">
    <property type="entry name" value="Histidine-containing phosphotransfer domain, HPT domain"/>
    <property type="match status" value="1"/>
</dbReference>
<reference evidence="24 25" key="1">
    <citation type="submission" date="2023-07" db="EMBL/GenBank/DDBJ databases">
        <title>Sequencing the genomes of 1000 actinobacteria strains.</title>
        <authorList>
            <person name="Klenk H.-P."/>
        </authorList>
    </citation>
    <scope>NUCLEOTIDE SEQUENCE [LARGE SCALE GENOMIC DNA]</scope>
    <source>
        <strain evidence="24 25">DSM 44709</strain>
    </source>
</reference>
<feature type="transmembrane region" description="Helical" evidence="19">
    <location>
        <begin position="25"/>
        <end position="48"/>
    </location>
</feature>
<dbReference type="EMBL" id="JAUSUZ010000001">
    <property type="protein sequence ID" value="MDQ0365099.1"/>
    <property type="molecule type" value="Genomic_DNA"/>
</dbReference>
<dbReference type="PANTHER" id="PTHR45339:SF5">
    <property type="entry name" value="HISTIDINE KINASE"/>
    <property type="match status" value="1"/>
</dbReference>
<evidence type="ECO:0000256" key="17">
    <source>
        <dbReference type="PROSITE-ProRule" id="PRU00169"/>
    </source>
</evidence>
<feature type="domain" description="Response regulatory" evidence="21">
    <location>
        <begin position="530"/>
        <end position="645"/>
    </location>
</feature>
<comment type="subcellular location">
    <subcellularLocation>
        <location evidence="2">Cell membrane</location>
    </subcellularLocation>
</comment>
<dbReference type="Pfam" id="PF02518">
    <property type="entry name" value="HATPase_c"/>
    <property type="match status" value="1"/>
</dbReference>
<dbReference type="CDD" id="cd00088">
    <property type="entry name" value="HPT"/>
    <property type="match status" value="1"/>
</dbReference>
<keyword evidence="6" id="KW-0808">Transferase</keyword>
<feature type="modified residue" description="Phosphohistidine" evidence="16">
    <location>
        <position position="869"/>
    </location>
</feature>
<name>A0AAE3VXM5_9ACTN</name>
<dbReference type="PANTHER" id="PTHR45339">
    <property type="entry name" value="HYBRID SIGNAL TRANSDUCTION HISTIDINE KINASE J"/>
    <property type="match status" value="1"/>
</dbReference>
<keyword evidence="10" id="KW-0067">ATP-binding</keyword>
<evidence type="ECO:0000256" key="15">
    <source>
        <dbReference type="ARBA" id="ARBA00074306"/>
    </source>
</evidence>
<dbReference type="InterPro" id="IPR008207">
    <property type="entry name" value="Sig_transdc_His_kin_Hpt_dom"/>
</dbReference>
<comment type="catalytic activity">
    <reaction evidence="1">
        <text>ATP + protein L-histidine = ADP + protein N-phospho-L-histidine.</text>
        <dbReference type="EC" id="2.7.13.3"/>
    </reaction>
</comment>
<feature type="domain" description="Histidine kinase" evidence="20">
    <location>
        <begin position="290"/>
        <end position="512"/>
    </location>
</feature>
<dbReference type="CDD" id="cd00156">
    <property type="entry name" value="REC"/>
    <property type="match status" value="1"/>
</dbReference>
<keyword evidence="19" id="KW-0472">Membrane</keyword>
<dbReference type="PROSITE" id="PS50110">
    <property type="entry name" value="RESPONSE_REGULATORY"/>
    <property type="match status" value="2"/>
</dbReference>
<evidence type="ECO:0000256" key="10">
    <source>
        <dbReference type="ARBA" id="ARBA00022840"/>
    </source>
</evidence>
<evidence type="ECO:0000256" key="12">
    <source>
        <dbReference type="ARBA" id="ARBA00023012"/>
    </source>
</evidence>
<accession>A0AAE3VXM5</accession>
<dbReference type="InterPro" id="IPR001789">
    <property type="entry name" value="Sig_transdc_resp-reg_receiver"/>
</dbReference>
<evidence type="ECO:0000259" key="22">
    <source>
        <dbReference type="PROSITE" id="PS50885"/>
    </source>
</evidence>
<comment type="subunit">
    <text evidence="13">At low DSF concentrations, interacts with RpfF.</text>
</comment>
<dbReference type="InterPro" id="IPR003661">
    <property type="entry name" value="HisK_dim/P_dom"/>
</dbReference>
<dbReference type="PROSITE" id="PS50109">
    <property type="entry name" value="HIS_KIN"/>
    <property type="match status" value="1"/>
</dbReference>
<dbReference type="GO" id="GO:0005886">
    <property type="term" value="C:plasma membrane"/>
    <property type="evidence" value="ECO:0007669"/>
    <property type="project" value="UniProtKB-SubCell"/>
</dbReference>
<dbReference type="PRINTS" id="PR00344">
    <property type="entry name" value="BCTRLSENSOR"/>
</dbReference>
<evidence type="ECO:0000313" key="24">
    <source>
        <dbReference type="EMBL" id="MDQ0365099.1"/>
    </source>
</evidence>
<dbReference type="SUPFAM" id="SSF55874">
    <property type="entry name" value="ATPase domain of HSP90 chaperone/DNA topoisomerase II/histidine kinase"/>
    <property type="match status" value="1"/>
</dbReference>
<dbReference type="InterPro" id="IPR011006">
    <property type="entry name" value="CheY-like_superfamily"/>
</dbReference>
<dbReference type="Gene3D" id="3.30.565.10">
    <property type="entry name" value="Histidine kinase-like ATPase, C-terminal domain"/>
    <property type="match status" value="1"/>
</dbReference>
<dbReference type="SUPFAM" id="SSF158472">
    <property type="entry name" value="HAMP domain-like"/>
    <property type="match status" value="1"/>
</dbReference>
<gene>
    <name evidence="24" type="ORF">J2S42_001768</name>
</gene>
<dbReference type="CDD" id="cd16922">
    <property type="entry name" value="HATPase_EvgS-ArcB-TorS-like"/>
    <property type="match status" value="1"/>
</dbReference>
<evidence type="ECO:0000256" key="18">
    <source>
        <dbReference type="SAM" id="MobiDB-lite"/>
    </source>
</evidence>
<dbReference type="EC" id="2.7.13.3" evidence="4"/>
<dbReference type="SMART" id="SM00304">
    <property type="entry name" value="HAMP"/>
    <property type="match status" value="1"/>
</dbReference>
<feature type="modified residue" description="4-aspartylphosphate" evidence="17">
    <location>
        <position position="580"/>
    </location>
</feature>
<evidence type="ECO:0000313" key="25">
    <source>
        <dbReference type="Proteomes" id="UP001240236"/>
    </source>
</evidence>
<dbReference type="SMART" id="SM00388">
    <property type="entry name" value="HisKA"/>
    <property type="match status" value="1"/>
</dbReference>
<dbReference type="PROSITE" id="PS50894">
    <property type="entry name" value="HPT"/>
    <property type="match status" value="1"/>
</dbReference>
<keyword evidence="8" id="KW-0547">Nucleotide-binding</keyword>
<dbReference type="Proteomes" id="UP001240236">
    <property type="component" value="Unassembled WGS sequence"/>
</dbReference>
<organism evidence="24 25">
    <name type="scientific">Catenuloplanes indicus</name>
    <dbReference type="NCBI Taxonomy" id="137267"/>
    <lineage>
        <taxon>Bacteria</taxon>
        <taxon>Bacillati</taxon>
        <taxon>Actinomycetota</taxon>
        <taxon>Actinomycetes</taxon>
        <taxon>Micromonosporales</taxon>
        <taxon>Micromonosporaceae</taxon>
        <taxon>Catenuloplanes</taxon>
    </lineage>
</organism>
<evidence type="ECO:0000256" key="4">
    <source>
        <dbReference type="ARBA" id="ARBA00012438"/>
    </source>
</evidence>
<dbReference type="SUPFAM" id="SSF52172">
    <property type="entry name" value="CheY-like"/>
    <property type="match status" value="2"/>
</dbReference>
<proteinExistence type="inferred from homology"/>
<dbReference type="InterPro" id="IPR036097">
    <property type="entry name" value="HisK_dim/P_sf"/>
</dbReference>
<keyword evidence="11 19" id="KW-1133">Transmembrane helix</keyword>
<dbReference type="FunFam" id="3.30.565.10:FF:000010">
    <property type="entry name" value="Sensor histidine kinase RcsC"/>
    <property type="match status" value="1"/>
</dbReference>
<feature type="region of interest" description="Disordered" evidence="18">
    <location>
        <begin position="784"/>
        <end position="827"/>
    </location>
</feature>
<dbReference type="GO" id="GO:0005524">
    <property type="term" value="F:ATP binding"/>
    <property type="evidence" value="ECO:0007669"/>
    <property type="project" value="UniProtKB-KW"/>
</dbReference>
<evidence type="ECO:0000256" key="13">
    <source>
        <dbReference type="ARBA" id="ARBA00064003"/>
    </source>
</evidence>
<feature type="compositionally biased region" description="Basic and acidic residues" evidence="18">
    <location>
        <begin position="794"/>
        <end position="805"/>
    </location>
</feature>
<dbReference type="CDD" id="cd19410">
    <property type="entry name" value="HK9-like_sensor"/>
    <property type="match status" value="1"/>
</dbReference>
<feature type="domain" description="HPt" evidence="23">
    <location>
        <begin position="830"/>
        <end position="923"/>
    </location>
</feature>
<dbReference type="RefSeq" id="WP_307237296.1">
    <property type="nucleotide sequence ID" value="NZ_JAUSUZ010000001.1"/>
</dbReference>
<evidence type="ECO:0000256" key="1">
    <source>
        <dbReference type="ARBA" id="ARBA00000085"/>
    </source>
</evidence>
<evidence type="ECO:0000256" key="9">
    <source>
        <dbReference type="ARBA" id="ARBA00022777"/>
    </source>
</evidence>
<dbReference type="InterPro" id="IPR036641">
    <property type="entry name" value="HPT_dom_sf"/>
</dbReference>
<keyword evidence="5 17" id="KW-0597">Phosphoprotein</keyword>
<dbReference type="CDD" id="cd06225">
    <property type="entry name" value="HAMP"/>
    <property type="match status" value="1"/>
</dbReference>
<dbReference type="Gene3D" id="6.10.340.10">
    <property type="match status" value="1"/>
</dbReference>
<dbReference type="InterPro" id="IPR007891">
    <property type="entry name" value="CHASE3"/>
</dbReference>
<dbReference type="InterPro" id="IPR004358">
    <property type="entry name" value="Sig_transdc_His_kin-like_C"/>
</dbReference>
<feature type="domain" description="Response regulatory" evidence="21">
    <location>
        <begin position="668"/>
        <end position="785"/>
    </location>
</feature>
<dbReference type="InterPro" id="IPR003594">
    <property type="entry name" value="HATPase_dom"/>
</dbReference>
<evidence type="ECO:0000259" key="21">
    <source>
        <dbReference type="PROSITE" id="PS50110"/>
    </source>
</evidence>
<dbReference type="SUPFAM" id="SSF47384">
    <property type="entry name" value="Homodimeric domain of signal transducing histidine kinase"/>
    <property type="match status" value="1"/>
</dbReference>
<sequence length="929" mass="99441">MGSKNLTAAGGVPTSETWRWTLGRLLTVGCLLTIGPLLLVTTVSYARITTLLADRERMDHSYHILATLSELRHELQDAERGQRGYIITGEPDYLRPYQEAIGKIDATLSDLQSLYATSTQQADTLRSLRQSIDDKRVELARTIALRQESGFAAAQSIVATGQGAKVMERIEARLTAMSQQEQRLLTAGESATRRQARQTTLFISYGTAVAALVAAVGAVWASRKITRPIREVTVVARQITAGDLSRRAPVRGPAEVAEMAAAVNASTAAVVRARDDAVAAEAATAAFLATMSHEIRTPMNAVIGMTGLLLDTELTRQQRDFVDTVRDSGEALLVIINDILDFSKIEAGQLELEDAAFSLPDCIDGALALVAVPAAAKGLELVSHIDRSCPTVVCGDVTRLRQIVANLLSNAVKFTSDGEIVVSVTAEPAGTGEAIHLRVDVRDTGIGIPADRLERLFRPFTQADTSTTREYGGTGLGLAISRRLAHAMGGTLTVTSTEAAGSTFSLTVLVRPHPETTDTAQTNGPLYGQEVLIVEDNASAREALDAQLTAWGLRCTAVATPSAAFDAIDSRDDLRVVLIDHTLPGINGVDLAAILRERHPAEDLPLVLLTSVNIQPSSDERQRFNAVLTKPTRSSTLHTTLMRLLSPATDVPADTTDEPSTNPRSPLRILLAEDNQVNQRVAKLMLAKLGHRVDTVADGAEAVHAVHRAPYDVVLMDMRMPVLDGLAATRIIRAELPADRQPHIIAMTANALAEDRAQCLAAGMDGYLAKPVRAAELSAALAPLLRDAPPPPDTDVRNSADDPQHAHTSTDAGIRERLRDITGPNPPAEERALMARLLTTFPAKTRAGMDKVEAALASGDTAAVRDVAHGLKGSALNVGLRDLAKLFAAIEDHRNDSSESEVHELLDACQETLADAVPVLEQIAGDYLP</sequence>
<evidence type="ECO:0000256" key="11">
    <source>
        <dbReference type="ARBA" id="ARBA00022989"/>
    </source>
</evidence>
<protein>
    <recommendedName>
        <fullName evidence="15">Circadian input-output histidine kinase CikA</fullName>
        <ecNumber evidence="4">2.7.13.3</ecNumber>
    </recommendedName>
    <alternativeName>
        <fullName evidence="14">Sensory/regulatory protein RpfC</fullName>
    </alternativeName>
</protein>
<dbReference type="InterPro" id="IPR036890">
    <property type="entry name" value="HATPase_C_sf"/>
</dbReference>
<comment type="similarity">
    <text evidence="3">In the N-terminal section; belongs to the phytochrome family.</text>
</comment>
<dbReference type="PROSITE" id="PS50885">
    <property type="entry name" value="HAMP"/>
    <property type="match status" value="1"/>
</dbReference>
<evidence type="ECO:0000256" key="14">
    <source>
        <dbReference type="ARBA" id="ARBA00068150"/>
    </source>
</evidence>
<dbReference type="Pfam" id="PF05227">
    <property type="entry name" value="CHASE3"/>
    <property type="match status" value="1"/>
</dbReference>
<dbReference type="GO" id="GO:0000155">
    <property type="term" value="F:phosphorelay sensor kinase activity"/>
    <property type="evidence" value="ECO:0007669"/>
    <property type="project" value="InterPro"/>
</dbReference>
<evidence type="ECO:0000256" key="7">
    <source>
        <dbReference type="ARBA" id="ARBA00022692"/>
    </source>
</evidence>
<feature type="transmembrane region" description="Helical" evidence="19">
    <location>
        <begin position="202"/>
        <end position="221"/>
    </location>
</feature>